<evidence type="ECO:0000313" key="9">
    <source>
        <dbReference type="Proteomes" id="UP001596378"/>
    </source>
</evidence>
<evidence type="ECO:0000256" key="2">
    <source>
        <dbReference type="ARBA" id="ARBA00007362"/>
    </source>
</evidence>
<feature type="domain" description="EamA" evidence="7">
    <location>
        <begin position="179"/>
        <end position="314"/>
    </location>
</feature>
<dbReference type="SUPFAM" id="SSF103481">
    <property type="entry name" value="Multidrug resistance efflux transporter EmrE"/>
    <property type="match status" value="2"/>
</dbReference>
<proteinExistence type="inferred from homology"/>
<protein>
    <submittedName>
        <fullName evidence="8">DMT family transporter</fullName>
    </submittedName>
</protein>
<feature type="transmembrane region" description="Helical" evidence="6">
    <location>
        <begin position="121"/>
        <end position="139"/>
    </location>
</feature>
<evidence type="ECO:0000256" key="5">
    <source>
        <dbReference type="ARBA" id="ARBA00023136"/>
    </source>
</evidence>
<evidence type="ECO:0000256" key="4">
    <source>
        <dbReference type="ARBA" id="ARBA00022989"/>
    </source>
</evidence>
<dbReference type="RefSeq" id="WP_378050807.1">
    <property type="nucleotide sequence ID" value="NZ_JBHMDN010000029.1"/>
</dbReference>
<comment type="caution">
    <text evidence="8">The sequence shown here is derived from an EMBL/GenBank/DDBJ whole genome shotgun (WGS) entry which is preliminary data.</text>
</comment>
<evidence type="ECO:0000259" key="7">
    <source>
        <dbReference type="Pfam" id="PF00892"/>
    </source>
</evidence>
<keyword evidence="3 6" id="KW-0812">Transmembrane</keyword>
<dbReference type="InterPro" id="IPR037185">
    <property type="entry name" value="EmrE-like"/>
</dbReference>
<feature type="transmembrane region" description="Helical" evidence="6">
    <location>
        <begin position="204"/>
        <end position="226"/>
    </location>
</feature>
<dbReference type="Pfam" id="PF00892">
    <property type="entry name" value="EamA"/>
    <property type="match status" value="1"/>
</dbReference>
<dbReference type="EMBL" id="JBHTAI010000017">
    <property type="protein sequence ID" value="MFC7151579.1"/>
    <property type="molecule type" value="Genomic_DNA"/>
</dbReference>
<dbReference type="InterPro" id="IPR000620">
    <property type="entry name" value="EamA_dom"/>
</dbReference>
<evidence type="ECO:0000256" key="3">
    <source>
        <dbReference type="ARBA" id="ARBA00022692"/>
    </source>
</evidence>
<dbReference type="Gene3D" id="1.10.3730.20">
    <property type="match status" value="1"/>
</dbReference>
<dbReference type="PANTHER" id="PTHR32322:SF2">
    <property type="entry name" value="EAMA DOMAIN-CONTAINING PROTEIN"/>
    <property type="match status" value="1"/>
</dbReference>
<accession>A0ABW2FI27</accession>
<keyword evidence="4 6" id="KW-1133">Transmembrane helix</keyword>
<feature type="transmembrane region" description="Helical" evidence="6">
    <location>
        <begin position="95"/>
        <end position="115"/>
    </location>
</feature>
<dbReference type="Proteomes" id="UP001596378">
    <property type="component" value="Unassembled WGS sequence"/>
</dbReference>
<feature type="transmembrane region" description="Helical" evidence="6">
    <location>
        <begin position="178"/>
        <end position="197"/>
    </location>
</feature>
<evidence type="ECO:0000313" key="8">
    <source>
        <dbReference type="EMBL" id="MFC7151579.1"/>
    </source>
</evidence>
<dbReference type="InterPro" id="IPR050638">
    <property type="entry name" value="AA-Vitamin_Transporters"/>
</dbReference>
<evidence type="ECO:0000256" key="6">
    <source>
        <dbReference type="SAM" id="Phobius"/>
    </source>
</evidence>
<organism evidence="8 9">
    <name type="scientific">Cohnella cellulosilytica</name>
    <dbReference type="NCBI Taxonomy" id="986710"/>
    <lineage>
        <taxon>Bacteria</taxon>
        <taxon>Bacillati</taxon>
        <taxon>Bacillota</taxon>
        <taxon>Bacilli</taxon>
        <taxon>Bacillales</taxon>
        <taxon>Paenibacillaceae</taxon>
        <taxon>Cohnella</taxon>
    </lineage>
</organism>
<feature type="transmembrane region" description="Helical" evidence="6">
    <location>
        <begin position="277"/>
        <end position="294"/>
    </location>
</feature>
<feature type="transmembrane region" description="Helical" evidence="6">
    <location>
        <begin position="33"/>
        <end position="53"/>
    </location>
</feature>
<feature type="transmembrane region" description="Helical" evidence="6">
    <location>
        <begin position="300"/>
        <end position="319"/>
    </location>
</feature>
<keyword evidence="9" id="KW-1185">Reference proteome</keyword>
<dbReference type="PANTHER" id="PTHR32322">
    <property type="entry name" value="INNER MEMBRANE TRANSPORTER"/>
    <property type="match status" value="1"/>
</dbReference>
<reference evidence="9" key="1">
    <citation type="journal article" date="2019" name="Int. J. Syst. Evol. Microbiol.">
        <title>The Global Catalogue of Microorganisms (GCM) 10K type strain sequencing project: providing services to taxonomists for standard genome sequencing and annotation.</title>
        <authorList>
            <consortium name="The Broad Institute Genomics Platform"/>
            <consortium name="The Broad Institute Genome Sequencing Center for Infectious Disease"/>
            <person name="Wu L."/>
            <person name="Ma J."/>
        </authorList>
    </citation>
    <scope>NUCLEOTIDE SEQUENCE [LARGE SCALE GENOMIC DNA]</scope>
    <source>
        <strain evidence="9">KCTC 12907</strain>
    </source>
</reference>
<comment type="similarity">
    <text evidence="2">Belongs to the EamA transporter family.</text>
</comment>
<feature type="transmembrane region" description="Helical" evidence="6">
    <location>
        <begin position="151"/>
        <end position="172"/>
    </location>
</feature>
<gene>
    <name evidence="8" type="ORF">ACFQMJ_23830</name>
</gene>
<comment type="subcellular location">
    <subcellularLocation>
        <location evidence="1">Endomembrane system</location>
        <topology evidence="1">Multi-pass membrane protein</topology>
    </subcellularLocation>
</comment>
<feature type="transmembrane region" description="Helical" evidence="6">
    <location>
        <begin position="246"/>
        <end position="265"/>
    </location>
</feature>
<evidence type="ECO:0000256" key="1">
    <source>
        <dbReference type="ARBA" id="ARBA00004127"/>
    </source>
</evidence>
<name>A0ABW2FI27_9BACL</name>
<sequence>MPYAAMLLVVLFWGSAAAVGRSIGDAGTPLQLAVWRVGLGLGLLALVQAFLVLRRRMGRRGHEGGIAAVLPPGRSPDGESVPLAPPPRFRSAARLLPIWIGGILGYGVMIWLFFAAARATLASHLVLILSMAPICTLLLDRAVGGGRGHAGVFLPAGLSLIGIAIMVGPSLAGSDASLAGDSLALLALLAFSAYTVITKRYSGGMAALALNVHGMTAGFAALWAMLALTEGRLLPAGFDAREQGYAIGYLGFASTGAAYLLYAWALSRLPMERAMPLIYLQPVVGVLLSVLWLGEKLTPNILLGMCAIVGGLLWNHRYTRMPARPEMTRRL</sequence>
<keyword evidence="5 6" id="KW-0472">Membrane</keyword>